<evidence type="ECO:0000256" key="1">
    <source>
        <dbReference type="ARBA" id="ARBA00004123"/>
    </source>
</evidence>
<feature type="domain" description="NUP160 helical" evidence="5">
    <location>
        <begin position="177"/>
        <end position="368"/>
    </location>
</feature>
<feature type="domain" description="Nucleoporin Nup120/160 beta-propeller" evidence="4">
    <location>
        <begin position="49"/>
        <end position="159"/>
    </location>
</feature>
<accession>A0A9Q1Q627</accession>
<keyword evidence="2" id="KW-0813">Transport</keyword>
<proteinExistence type="predicted"/>
<dbReference type="InterPro" id="IPR035192">
    <property type="entry name" value="NUP160_hel_plant"/>
</dbReference>
<dbReference type="GO" id="GO:0005643">
    <property type="term" value="C:nuclear pore"/>
    <property type="evidence" value="ECO:0007669"/>
    <property type="project" value="UniProtKB-ARBA"/>
</dbReference>
<keyword evidence="7" id="KW-1185">Reference proteome</keyword>
<reference evidence="6" key="1">
    <citation type="submission" date="2022-04" db="EMBL/GenBank/DDBJ databases">
        <title>Carnegiea gigantea Genome sequencing and assembly v2.</title>
        <authorList>
            <person name="Copetti D."/>
            <person name="Sanderson M.J."/>
            <person name="Burquez A."/>
            <person name="Wojciechowski M.F."/>
        </authorList>
    </citation>
    <scope>NUCLEOTIDE SEQUENCE</scope>
    <source>
        <strain evidence="6">SGP5-SGP5p</strain>
        <tissue evidence="6">Aerial part</tissue>
    </source>
</reference>
<keyword evidence="3" id="KW-0539">Nucleus</keyword>
<dbReference type="Proteomes" id="UP001153076">
    <property type="component" value="Unassembled WGS sequence"/>
</dbReference>
<dbReference type="EMBL" id="JAKOGI010000863">
    <property type="protein sequence ID" value="KAJ8429750.1"/>
    <property type="molecule type" value="Genomic_DNA"/>
</dbReference>
<sequence>MGTVVYPAFLHPSLLNKGTENQTKNNEIFDVCLLNLNRAQVVGFVSSIFLRRLLHPAVYNSIALRSTLEDYGKKWSDNEFQALTVDGVRREVLLLIEQEAVSGSPFLAFKCWREFCARYFDRWRKTNVAFSLLVDVLGGAVGLIRKNAISLFRSLEHMELLMYGNFEALKDFSKFGFGASNDGFEHEILFEVLRCTRVLSQQLGPAISPVFYESVVGAPMMTPEDIVARLLKTVDCRSNISMASSRMRELGTDFFQQKELADHKSLRKFSVCTVVSLRKLCKKASGWSRVLNVIECYLNLLVPRKPVEKLDSDMTLNTNISLIVQATSQVAEVMFESALDVLLFLSYLLDISGQVYMLPDDMLKIQHEFIPMVHEIIAEWLIIYFLGTMPSESLCVEDFSSQLSSLRIDCNTGRMSWTEKLGSIDFTLAFVLLLDAQGSSAAWGSLSLNCLPQPVCFPNLIQHFSGWIIWGGSGEKPLNVFGRSTHLAQSLLRHGQYNAAENLLLVLDARMRHEKLLGSLQSIDGDWCVLHHLLGCCLLARAQDEPHGSTRQKKVNESMRCYFR</sequence>
<evidence type="ECO:0000256" key="3">
    <source>
        <dbReference type="ARBA" id="ARBA00023242"/>
    </source>
</evidence>
<dbReference type="OrthoDB" id="67716at2759"/>
<dbReference type="PANTHER" id="PTHR21286">
    <property type="entry name" value="NUCLEAR PORE COMPLEX PROTEIN NUP160"/>
    <property type="match status" value="1"/>
</dbReference>
<dbReference type="InterPro" id="IPR021717">
    <property type="entry name" value="Nucleoporin_Nup160"/>
</dbReference>
<evidence type="ECO:0000259" key="5">
    <source>
        <dbReference type="Pfam" id="PF17238"/>
    </source>
</evidence>
<dbReference type="Pfam" id="PF11715">
    <property type="entry name" value="Beta-prop_Nup120_160"/>
    <property type="match status" value="1"/>
</dbReference>
<evidence type="ECO:0000259" key="4">
    <source>
        <dbReference type="Pfam" id="PF11715"/>
    </source>
</evidence>
<name>A0A9Q1Q627_9CARY</name>
<gene>
    <name evidence="6" type="ORF">Cgig2_031568</name>
</gene>
<dbReference type="GO" id="GO:0017056">
    <property type="term" value="F:structural constituent of nuclear pore"/>
    <property type="evidence" value="ECO:0007669"/>
    <property type="project" value="TreeGrafter"/>
</dbReference>
<organism evidence="6 7">
    <name type="scientific">Carnegiea gigantea</name>
    <dbReference type="NCBI Taxonomy" id="171969"/>
    <lineage>
        <taxon>Eukaryota</taxon>
        <taxon>Viridiplantae</taxon>
        <taxon>Streptophyta</taxon>
        <taxon>Embryophyta</taxon>
        <taxon>Tracheophyta</taxon>
        <taxon>Spermatophyta</taxon>
        <taxon>Magnoliopsida</taxon>
        <taxon>eudicotyledons</taxon>
        <taxon>Gunneridae</taxon>
        <taxon>Pentapetalae</taxon>
        <taxon>Caryophyllales</taxon>
        <taxon>Cactineae</taxon>
        <taxon>Cactaceae</taxon>
        <taxon>Cactoideae</taxon>
        <taxon>Echinocereeae</taxon>
        <taxon>Carnegiea</taxon>
    </lineage>
</organism>
<comment type="subcellular location">
    <subcellularLocation>
        <location evidence="1">Nucleus</location>
    </subcellularLocation>
</comment>
<protein>
    <submittedName>
        <fullName evidence="6">Uncharacterized protein</fullName>
    </submittedName>
</protein>
<dbReference type="InterPro" id="IPR059141">
    <property type="entry name" value="Beta-prop_Nup120_160"/>
</dbReference>
<evidence type="ECO:0000313" key="6">
    <source>
        <dbReference type="EMBL" id="KAJ8429750.1"/>
    </source>
</evidence>
<comment type="caution">
    <text evidence="6">The sequence shown here is derived from an EMBL/GenBank/DDBJ whole genome shotgun (WGS) entry which is preliminary data.</text>
</comment>
<dbReference type="AlphaFoldDB" id="A0A9Q1Q627"/>
<evidence type="ECO:0000313" key="7">
    <source>
        <dbReference type="Proteomes" id="UP001153076"/>
    </source>
</evidence>
<dbReference type="PANTHER" id="PTHR21286:SF0">
    <property type="entry name" value="NUCLEAR PORE COMPLEX PROTEIN NUP160"/>
    <property type="match status" value="1"/>
</dbReference>
<evidence type="ECO:0000256" key="2">
    <source>
        <dbReference type="ARBA" id="ARBA00022448"/>
    </source>
</evidence>
<dbReference type="Pfam" id="PF17238">
    <property type="entry name" value="NUP160_helical_2"/>
    <property type="match status" value="1"/>
</dbReference>